<dbReference type="PANTHER" id="PTHR34984:SF1">
    <property type="entry name" value="CARBON STORAGE REGULATOR"/>
    <property type="match status" value="1"/>
</dbReference>
<dbReference type="FunFam" id="2.60.40.4380:FF:000002">
    <property type="entry name" value="Translational regulator CsrA"/>
    <property type="match status" value="1"/>
</dbReference>
<keyword evidence="5" id="KW-1005">Bacterial flagellum biogenesis</keyword>
<evidence type="ECO:0000256" key="5">
    <source>
        <dbReference type="HAMAP-Rule" id="MF_00167"/>
    </source>
</evidence>
<dbReference type="EMBL" id="CP036276">
    <property type="protein sequence ID" value="QDU45610.1"/>
    <property type="molecule type" value="Genomic_DNA"/>
</dbReference>
<dbReference type="InterPro" id="IPR003751">
    <property type="entry name" value="CsrA"/>
</dbReference>
<dbReference type="GO" id="GO:1902208">
    <property type="term" value="P:regulation of bacterial-type flagellum assembly"/>
    <property type="evidence" value="ECO:0007669"/>
    <property type="project" value="UniProtKB-UniRule"/>
</dbReference>
<dbReference type="AlphaFoldDB" id="A0A517ZT31"/>
<dbReference type="SUPFAM" id="SSF117130">
    <property type="entry name" value="CsrA-like"/>
    <property type="match status" value="1"/>
</dbReference>
<keyword evidence="4 5" id="KW-0694">RNA-binding</keyword>
<dbReference type="GO" id="GO:0044781">
    <property type="term" value="P:bacterial-type flagellum organization"/>
    <property type="evidence" value="ECO:0007669"/>
    <property type="project" value="UniProtKB-KW"/>
</dbReference>
<keyword evidence="2 5" id="KW-0678">Repressor</keyword>
<dbReference type="Proteomes" id="UP000319383">
    <property type="component" value="Chromosome"/>
</dbReference>
<evidence type="ECO:0000313" key="6">
    <source>
        <dbReference type="EMBL" id="QDU45610.1"/>
    </source>
</evidence>
<comment type="subcellular location">
    <subcellularLocation>
        <location evidence="5">Cytoplasm</location>
    </subcellularLocation>
</comment>
<dbReference type="NCBIfam" id="TIGR00202">
    <property type="entry name" value="csrA"/>
    <property type="match status" value="1"/>
</dbReference>
<protein>
    <recommendedName>
        <fullName evidence="5">Translational regulator CsrA</fullName>
    </recommendedName>
</protein>
<comment type="subunit">
    <text evidence="5">Homodimer; the beta-strands of each monomer intercalate to form a hydrophobic core, while the alpha-helices form wings that extend away from the core.</text>
</comment>
<evidence type="ECO:0000256" key="1">
    <source>
        <dbReference type="ARBA" id="ARBA00022490"/>
    </source>
</evidence>
<dbReference type="GO" id="GO:0045947">
    <property type="term" value="P:negative regulation of translational initiation"/>
    <property type="evidence" value="ECO:0007669"/>
    <property type="project" value="UniProtKB-UniRule"/>
</dbReference>
<evidence type="ECO:0000256" key="4">
    <source>
        <dbReference type="ARBA" id="ARBA00022884"/>
    </source>
</evidence>
<keyword evidence="3 5" id="KW-0810">Translation regulation</keyword>
<dbReference type="RefSeq" id="WP_145378109.1">
    <property type="nucleotide sequence ID" value="NZ_CAXBED010000134.1"/>
</dbReference>
<dbReference type="GO" id="GO:0006402">
    <property type="term" value="P:mRNA catabolic process"/>
    <property type="evidence" value="ECO:0007669"/>
    <property type="project" value="InterPro"/>
</dbReference>
<keyword evidence="1 5" id="KW-0963">Cytoplasm</keyword>
<dbReference type="Gene3D" id="2.60.40.4380">
    <property type="entry name" value="Translational regulator CsrA"/>
    <property type="match status" value="1"/>
</dbReference>
<comment type="similarity">
    <text evidence="5">Belongs to the CsrA/RsmA family.</text>
</comment>
<evidence type="ECO:0000256" key="2">
    <source>
        <dbReference type="ARBA" id="ARBA00022491"/>
    </source>
</evidence>
<dbReference type="KEGG" id="sdyn:Mal52_41040"/>
<accession>A0A517ZT31</accession>
<evidence type="ECO:0000256" key="3">
    <source>
        <dbReference type="ARBA" id="ARBA00022845"/>
    </source>
</evidence>
<dbReference type="HAMAP" id="MF_00167">
    <property type="entry name" value="CsrA"/>
    <property type="match status" value="1"/>
</dbReference>
<comment type="function">
    <text evidence="5">A translational regulator that binds mRNA to regulate translation initiation and/or mRNA stability. Usually binds in the 5'-UTR at or near the Shine-Dalgarno sequence preventing ribosome-binding, thus repressing translation. Its main target seems to be the major flagellin gene, while its function is anatagonized by FliW.</text>
</comment>
<sequence>MLVLARKRNESIQIGDDIVVKVIQCGRGVVRLGIEAPGHIRVLRSELAETFLEEAYTGKSVAGAFTA</sequence>
<keyword evidence="7" id="KW-1185">Reference proteome</keyword>
<organism evidence="6 7">
    <name type="scientific">Symmachiella dynata</name>
    <dbReference type="NCBI Taxonomy" id="2527995"/>
    <lineage>
        <taxon>Bacteria</taxon>
        <taxon>Pseudomonadati</taxon>
        <taxon>Planctomycetota</taxon>
        <taxon>Planctomycetia</taxon>
        <taxon>Planctomycetales</taxon>
        <taxon>Planctomycetaceae</taxon>
        <taxon>Symmachiella</taxon>
    </lineage>
</organism>
<proteinExistence type="inferred from homology"/>
<dbReference type="Pfam" id="PF02599">
    <property type="entry name" value="CsrA"/>
    <property type="match status" value="1"/>
</dbReference>
<dbReference type="GO" id="GO:0006109">
    <property type="term" value="P:regulation of carbohydrate metabolic process"/>
    <property type="evidence" value="ECO:0007669"/>
    <property type="project" value="InterPro"/>
</dbReference>
<reference evidence="6 7" key="1">
    <citation type="submission" date="2019-02" db="EMBL/GenBank/DDBJ databases">
        <title>Deep-cultivation of Planctomycetes and their phenomic and genomic characterization uncovers novel biology.</title>
        <authorList>
            <person name="Wiegand S."/>
            <person name="Jogler M."/>
            <person name="Boedeker C."/>
            <person name="Pinto D."/>
            <person name="Vollmers J."/>
            <person name="Rivas-Marin E."/>
            <person name="Kohn T."/>
            <person name="Peeters S.H."/>
            <person name="Heuer A."/>
            <person name="Rast P."/>
            <person name="Oberbeckmann S."/>
            <person name="Bunk B."/>
            <person name="Jeske O."/>
            <person name="Meyerdierks A."/>
            <person name="Storesund J.E."/>
            <person name="Kallscheuer N."/>
            <person name="Luecker S."/>
            <person name="Lage O.M."/>
            <person name="Pohl T."/>
            <person name="Merkel B.J."/>
            <person name="Hornburger P."/>
            <person name="Mueller R.-W."/>
            <person name="Bruemmer F."/>
            <person name="Labrenz M."/>
            <person name="Spormann A.M."/>
            <person name="Op den Camp H."/>
            <person name="Overmann J."/>
            <person name="Amann R."/>
            <person name="Jetten M.S.M."/>
            <person name="Mascher T."/>
            <person name="Medema M.H."/>
            <person name="Devos D.P."/>
            <person name="Kaster A.-K."/>
            <person name="Ovreas L."/>
            <person name="Rohde M."/>
            <person name="Galperin M.Y."/>
            <person name="Jogler C."/>
        </authorList>
    </citation>
    <scope>NUCLEOTIDE SEQUENCE [LARGE SCALE GENOMIC DNA]</scope>
    <source>
        <strain evidence="6 7">Mal52</strain>
    </source>
</reference>
<dbReference type="GO" id="GO:0048027">
    <property type="term" value="F:mRNA 5'-UTR binding"/>
    <property type="evidence" value="ECO:0007669"/>
    <property type="project" value="UniProtKB-UniRule"/>
</dbReference>
<dbReference type="GO" id="GO:0005829">
    <property type="term" value="C:cytosol"/>
    <property type="evidence" value="ECO:0007669"/>
    <property type="project" value="TreeGrafter"/>
</dbReference>
<gene>
    <name evidence="5" type="primary">csrA</name>
    <name evidence="6" type="ORF">Mal52_41040</name>
</gene>
<name>A0A517ZT31_9PLAN</name>
<dbReference type="PANTHER" id="PTHR34984">
    <property type="entry name" value="CARBON STORAGE REGULATOR"/>
    <property type="match status" value="1"/>
</dbReference>
<dbReference type="OrthoDB" id="289081at2"/>
<dbReference type="InterPro" id="IPR036107">
    <property type="entry name" value="CsrA_sf"/>
</dbReference>
<evidence type="ECO:0000313" key="7">
    <source>
        <dbReference type="Proteomes" id="UP000319383"/>
    </source>
</evidence>